<evidence type="ECO:0000256" key="7">
    <source>
        <dbReference type="ARBA" id="ARBA00022723"/>
    </source>
</evidence>
<keyword evidence="5" id="KW-0963">Cytoplasm</keyword>
<dbReference type="Proteomes" id="UP000249762">
    <property type="component" value="Unassembled WGS sequence"/>
</dbReference>
<feature type="binding site" evidence="10">
    <location>
        <position position="15"/>
    </location>
    <ligand>
        <name>a divalent metal cation</name>
        <dbReference type="ChEBI" id="CHEBI:60240"/>
    </ligand>
</feature>
<feature type="binding site" evidence="10">
    <location>
        <position position="16"/>
    </location>
    <ligand>
        <name>a divalent metal cation</name>
        <dbReference type="ChEBI" id="CHEBI:60240"/>
    </ligand>
</feature>
<name>A0A328PKD9_9MOLU</name>
<evidence type="ECO:0000256" key="4">
    <source>
        <dbReference type="ARBA" id="ARBA00008378"/>
    </source>
</evidence>
<dbReference type="Gene3D" id="3.30.420.10">
    <property type="entry name" value="Ribonuclease H-like superfamily/Ribonuclease H"/>
    <property type="match status" value="1"/>
</dbReference>
<evidence type="ECO:0000256" key="10">
    <source>
        <dbReference type="PROSITE-ProRule" id="PRU01319"/>
    </source>
</evidence>
<evidence type="ECO:0000256" key="2">
    <source>
        <dbReference type="ARBA" id="ARBA00004065"/>
    </source>
</evidence>
<dbReference type="EC" id="3.1.26.4" evidence="11"/>
<feature type="domain" description="RNase H type-2" evidence="12">
    <location>
        <begin position="9"/>
        <end position="232"/>
    </location>
</feature>
<evidence type="ECO:0000256" key="9">
    <source>
        <dbReference type="ARBA" id="ARBA00022801"/>
    </source>
</evidence>
<evidence type="ECO:0000313" key="13">
    <source>
        <dbReference type="EMBL" id="RAO94934.1"/>
    </source>
</evidence>
<accession>A0A328PKD9</accession>
<dbReference type="AlphaFoldDB" id="A0A328PKD9"/>
<comment type="subcellular location">
    <subcellularLocation>
        <location evidence="3">Cytoplasm</location>
    </subcellularLocation>
</comment>
<dbReference type="Pfam" id="PF01351">
    <property type="entry name" value="RNase_HII"/>
    <property type="match status" value="1"/>
</dbReference>
<evidence type="ECO:0000256" key="11">
    <source>
        <dbReference type="RuleBase" id="RU003515"/>
    </source>
</evidence>
<dbReference type="GO" id="GO:0032299">
    <property type="term" value="C:ribonuclease H2 complex"/>
    <property type="evidence" value="ECO:0007669"/>
    <property type="project" value="TreeGrafter"/>
</dbReference>
<keyword evidence="6 10" id="KW-0540">Nuclease</keyword>
<comment type="catalytic activity">
    <reaction evidence="1 10 11">
        <text>Endonucleolytic cleavage to 5'-phosphomonoester.</text>
        <dbReference type="EC" id="3.1.26.4"/>
    </reaction>
</comment>
<keyword evidence="9 10" id="KW-0378">Hydrolase</keyword>
<keyword evidence="8 10" id="KW-0255">Endonuclease</keyword>
<protein>
    <recommendedName>
        <fullName evidence="11">Ribonuclease</fullName>
        <ecNumber evidence="11">3.1.26.4</ecNumber>
    </recommendedName>
</protein>
<comment type="similarity">
    <text evidence="4">Belongs to the RNase HII family. RnhC subfamily.</text>
</comment>
<dbReference type="OrthoDB" id="9777935at2"/>
<dbReference type="GO" id="GO:0004523">
    <property type="term" value="F:RNA-DNA hybrid ribonuclease activity"/>
    <property type="evidence" value="ECO:0007669"/>
    <property type="project" value="UniProtKB-UniRule"/>
</dbReference>
<dbReference type="InterPro" id="IPR012337">
    <property type="entry name" value="RNaseH-like_sf"/>
</dbReference>
<dbReference type="PANTHER" id="PTHR10954:SF23">
    <property type="entry name" value="RIBONUCLEASE"/>
    <property type="match status" value="1"/>
</dbReference>
<gene>
    <name evidence="13" type="ORF">DNK47_02375</name>
</gene>
<dbReference type="EMBL" id="QKVO01000010">
    <property type="protein sequence ID" value="RAO94934.1"/>
    <property type="molecule type" value="Genomic_DNA"/>
</dbReference>
<feature type="binding site" evidence="10">
    <location>
        <position position="129"/>
    </location>
    <ligand>
        <name>a divalent metal cation</name>
        <dbReference type="ChEBI" id="CHEBI:60240"/>
    </ligand>
</feature>
<comment type="function">
    <text evidence="2 11">Endonuclease that specifically degrades the RNA of RNA-DNA hybrids.</text>
</comment>
<dbReference type="PROSITE" id="PS51975">
    <property type="entry name" value="RNASE_H_2"/>
    <property type="match status" value="1"/>
</dbReference>
<dbReference type="GO" id="GO:0006298">
    <property type="term" value="P:mismatch repair"/>
    <property type="evidence" value="ECO:0007669"/>
    <property type="project" value="TreeGrafter"/>
</dbReference>
<reference evidence="14" key="1">
    <citation type="submission" date="2018-06" db="EMBL/GenBank/DDBJ databases">
        <authorList>
            <person name="Martinez Ocampo F."/>
            <person name="Quiroz Castaneda R.E."/>
            <person name="Rojas Lopez X."/>
        </authorList>
    </citation>
    <scope>NUCLEOTIDE SEQUENCE [LARGE SCALE GENOMIC DNA]</scope>
    <source>
        <strain evidence="14">INIFAP02</strain>
    </source>
</reference>
<evidence type="ECO:0000256" key="1">
    <source>
        <dbReference type="ARBA" id="ARBA00000077"/>
    </source>
</evidence>
<dbReference type="InterPro" id="IPR036397">
    <property type="entry name" value="RNaseH_sf"/>
</dbReference>
<evidence type="ECO:0000256" key="3">
    <source>
        <dbReference type="ARBA" id="ARBA00004496"/>
    </source>
</evidence>
<proteinExistence type="inferred from homology"/>
<evidence type="ECO:0000256" key="8">
    <source>
        <dbReference type="ARBA" id="ARBA00022759"/>
    </source>
</evidence>
<dbReference type="GO" id="GO:0046872">
    <property type="term" value="F:metal ion binding"/>
    <property type="evidence" value="ECO:0007669"/>
    <property type="project" value="UniProtKB-KW"/>
</dbReference>
<keyword evidence="14" id="KW-1185">Reference proteome</keyword>
<dbReference type="PANTHER" id="PTHR10954">
    <property type="entry name" value="RIBONUCLEASE H2 SUBUNIT A"/>
    <property type="match status" value="1"/>
</dbReference>
<evidence type="ECO:0000256" key="5">
    <source>
        <dbReference type="ARBA" id="ARBA00022490"/>
    </source>
</evidence>
<organism evidence="13 14">
    <name type="scientific">Mycoplasma wenyonii</name>
    <dbReference type="NCBI Taxonomy" id="65123"/>
    <lineage>
        <taxon>Bacteria</taxon>
        <taxon>Bacillati</taxon>
        <taxon>Mycoplasmatota</taxon>
        <taxon>Mollicutes</taxon>
        <taxon>Mycoplasmataceae</taxon>
        <taxon>Mycoplasma</taxon>
    </lineage>
</organism>
<sequence>MKTKYSFRGSEAGSDESGKGDFFGGIHVSLAFLNTESYLKLKNSKLLAKITDSKLLSDATVYYLAPKLKALLPNEIFAVSFKIKEYNKLYARLKNVNVLLSYAHNTLWKQLNESLRAREEPLPNKTVIDQFCDKERYYKYLDSIGVQGEELTHFETKAELNHLSCAIASIISRFNFLEEISELSRKYHHNLPLGASNLVIKAFRELRLKKETLKAEEVCKTHFKTYEKALAL</sequence>
<dbReference type="CDD" id="cd06590">
    <property type="entry name" value="RNase_HII_bacteria_HIII_like"/>
    <property type="match status" value="1"/>
</dbReference>
<dbReference type="GO" id="GO:0043137">
    <property type="term" value="P:DNA replication, removal of RNA primer"/>
    <property type="evidence" value="ECO:0007669"/>
    <property type="project" value="TreeGrafter"/>
</dbReference>
<dbReference type="InterPro" id="IPR001352">
    <property type="entry name" value="RNase_HII/HIII"/>
</dbReference>
<keyword evidence="7 10" id="KW-0479">Metal-binding</keyword>
<comment type="cofactor">
    <cofactor evidence="10">
        <name>Mn(2+)</name>
        <dbReference type="ChEBI" id="CHEBI:29035"/>
    </cofactor>
    <cofactor evidence="10">
        <name>Mg(2+)</name>
        <dbReference type="ChEBI" id="CHEBI:18420"/>
    </cofactor>
    <text evidence="10">Manganese or magnesium. Binds 1 divalent metal ion per monomer in the absence of substrate. May bind a second metal ion after substrate binding.</text>
</comment>
<dbReference type="GO" id="GO:0003723">
    <property type="term" value="F:RNA binding"/>
    <property type="evidence" value="ECO:0007669"/>
    <property type="project" value="UniProtKB-UniRule"/>
</dbReference>
<dbReference type="InterPro" id="IPR024567">
    <property type="entry name" value="RNase_HII/HIII_dom"/>
</dbReference>
<dbReference type="GO" id="GO:0005737">
    <property type="term" value="C:cytoplasm"/>
    <property type="evidence" value="ECO:0007669"/>
    <property type="project" value="UniProtKB-SubCell"/>
</dbReference>
<evidence type="ECO:0000256" key="6">
    <source>
        <dbReference type="ARBA" id="ARBA00022722"/>
    </source>
</evidence>
<dbReference type="SUPFAM" id="SSF53098">
    <property type="entry name" value="Ribonuclease H-like"/>
    <property type="match status" value="1"/>
</dbReference>
<evidence type="ECO:0000259" key="12">
    <source>
        <dbReference type="PROSITE" id="PS51975"/>
    </source>
</evidence>
<evidence type="ECO:0000313" key="14">
    <source>
        <dbReference type="Proteomes" id="UP000249762"/>
    </source>
</evidence>
<comment type="caution">
    <text evidence="13">The sequence shown here is derived from an EMBL/GenBank/DDBJ whole genome shotgun (WGS) entry which is preliminary data.</text>
</comment>